<evidence type="ECO:0000256" key="7">
    <source>
        <dbReference type="SAM" id="Phobius"/>
    </source>
</evidence>
<feature type="domain" description="EccD-like transmembrane" evidence="8">
    <location>
        <begin position="117"/>
        <end position="459"/>
    </location>
</feature>
<keyword evidence="4 7" id="KW-0812">Transmembrane</keyword>
<keyword evidence="10" id="KW-1185">Reference proteome</keyword>
<dbReference type="OrthoDB" id="4775372at2"/>
<proteinExistence type="inferred from homology"/>
<evidence type="ECO:0000256" key="5">
    <source>
        <dbReference type="ARBA" id="ARBA00022989"/>
    </source>
</evidence>
<evidence type="ECO:0000259" key="8">
    <source>
        <dbReference type="Pfam" id="PF19053"/>
    </source>
</evidence>
<feature type="transmembrane region" description="Helical" evidence="7">
    <location>
        <begin position="372"/>
        <end position="389"/>
    </location>
</feature>
<dbReference type="EMBL" id="NKYE01000014">
    <property type="protein sequence ID" value="OZM71327.1"/>
    <property type="molecule type" value="Genomic_DNA"/>
</dbReference>
<dbReference type="Pfam" id="PF19053">
    <property type="entry name" value="EccD"/>
    <property type="match status" value="1"/>
</dbReference>
<organism evidence="9 10">
    <name type="scientific">Amycolatopsis antarctica</name>
    <dbReference type="NCBI Taxonomy" id="1854586"/>
    <lineage>
        <taxon>Bacteria</taxon>
        <taxon>Bacillati</taxon>
        <taxon>Actinomycetota</taxon>
        <taxon>Actinomycetes</taxon>
        <taxon>Pseudonocardiales</taxon>
        <taxon>Pseudonocardiaceae</taxon>
        <taxon>Amycolatopsis</taxon>
    </lineage>
</organism>
<dbReference type="InterPro" id="IPR044049">
    <property type="entry name" value="EccD_transm"/>
</dbReference>
<sequence length="461" mass="47076">MTTTGLVRLTIDAPSRRIDLALPERSAVAELLPGLLRHAGEGLADEGVRDGGWMLRRSDGSLVDGARTLAAQRVRDGEVLHLVPRRMDWPELEYDDLADTIATGAARTGRLWSPRHTRVTGLVVGAGAVLLGLLAVLRSGPPWFEAGWVAAGIAVLLLAAGTVLSRALGDAAAGAVPAIAALPYASAGGALLVAGEQPLTAWSSPQLLAGCAGLLLASVLGFVGVVDRAAVFTGGATAGLLGVIGAWIGTTEAVDTAGAAAIVAGAVLVLSPLFGPLSVRLGRVPAPVLPRTAADLVRDEPLPPRQQVYATVIRAEGLLTGLIGGSALAAGYAEVLLAADARTSAVILLFLLSMGFCVRARLYPAVRQRSPLLLAGLGAAASLAVGPLMSDTGGLLRIATPVLLVFAVIAVLLGLSHSRRNKPNAYLGRYAELFEVLLVLACVPVVCAVLGLYGLVRGLGG</sequence>
<reference evidence="9 10" key="1">
    <citation type="submission" date="2017-07" db="EMBL/GenBank/DDBJ databases">
        <title>Amycolatopsis antarcticus sp. nov., isolated from the surface of an Antarcticus brown macroalga.</title>
        <authorList>
            <person name="Wang J."/>
            <person name="Leiva S."/>
            <person name="Huang J."/>
            <person name="Huang Y."/>
        </authorList>
    </citation>
    <scope>NUCLEOTIDE SEQUENCE [LARGE SCALE GENOMIC DNA]</scope>
    <source>
        <strain evidence="9 10">AU-G6</strain>
    </source>
</reference>
<dbReference type="AlphaFoldDB" id="A0A263D112"/>
<name>A0A263D112_9PSEU</name>
<dbReference type="NCBIfam" id="TIGR03920">
    <property type="entry name" value="T7SS_EccD"/>
    <property type="match status" value="1"/>
</dbReference>
<feature type="transmembrane region" description="Helical" evidence="7">
    <location>
        <begin position="171"/>
        <end position="195"/>
    </location>
</feature>
<dbReference type="Pfam" id="PF08817">
    <property type="entry name" value="YukD"/>
    <property type="match status" value="1"/>
</dbReference>
<evidence type="ECO:0000256" key="4">
    <source>
        <dbReference type="ARBA" id="ARBA00022692"/>
    </source>
</evidence>
<feature type="transmembrane region" description="Helical" evidence="7">
    <location>
        <begin position="308"/>
        <end position="329"/>
    </location>
</feature>
<dbReference type="InterPro" id="IPR006707">
    <property type="entry name" value="T7SS_EccD"/>
</dbReference>
<dbReference type="GO" id="GO:0005886">
    <property type="term" value="C:plasma membrane"/>
    <property type="evidence" value="ECO:0007669"/>
    <property type="project" value="UniProtKB-SubCell"/>
</dbReference>
<comment type="caution">
    <text evidence="9">The sequence shown here is derived from an EMBL/GenBank/DDBJ whole genome shotgun (WGS) entry which is preliminary data.</text>
</comment>
<keyword evidence="6 7" id="KW-0472">Membrane</keyword>
<evidence type="ECO:0000313" key="10">
    <source>
        <dbReference type="Proteomes" id="UP000242444"/>
    </source>
</evidence>
<gene>
    <name evidence="9" type="primary">eccD</name>
    <name evidence="9" type="ORF">CFN78_21310</name>
</gene>
<evidence type="ECO:0000256" key="2">
    <source>
        <dbReference type="ARBA" id="ARBA00006162"/>
    </source>
</evidence>
<evidence type="ECO:0000256" key="1">
    <source>
        <dbReference type="ARBA" id="ARBA00004651"/>
    </source>
</evidence>
<dbReference type="Proteomes" id="UP000242444">
    <property type="component" value="Unassembled WGS sequence"/>
</dbReference>
<accession>A0A263D112</accession>
<feature type="transmembrane region" description="Helical" evidence="7">
    <location>
        <begin position="436"/>
        <end position="456"/>
    </location>
</feature>
<evidence type="ECO:0000256" key="3">
    <source>
        <dbReference type="ARBA" id="ARBA00022475"/>
    </source>
</evidence>
<protein>
    <submittedName>
        <fullName evidence="9">Type VII secretion integral membrane protein EccD</fullName>
    </submittedName>
</protein>
<dbReference type="Gene3D" id="3.10.20.90">
    <property type="entry name" value="Phosphatidylinositol 3-kinase Catalytic Subunit, Chain A, domain 1"/>
    <property type="match status" value="1"/>
</dbReference>
<feature type="transmembrane region" description="Helical" evidence="7">
    <location>
        <begin position="395"/>
        <end position="415"/>
    </location>
</feature>
<dbReference type="InterPro" id="IPR024962">
    <property type="entry name" value="YukD-like"/>
</dbReference>
<feature type="transmembrane region" description="Helical" evidence="7">
    <location>
        <begin position="207"/>
        <end position="226"/>
    </location>
</feature>
<feature type="transmembrane region" description="Helical" evidence="7">
    <location>
        <begin position="256"/>
        <end position="275"/>
    </location>
</feature>
<feature type="transmembrane region" description="Helical" evidence="7">
    <location>
        <begin position="341"/>
        <end position="360"/>
    </location>
</feature>
<feature type="transmembrane region" description="Helical" evidence="7">
    <location>
        <begin position="231"/>
        <end position="250"/>
    </location>
</feature>
<comment type="subcellular location">
    <subcellularLocation>
        <location evidence="1">Cell membrane</location>
        <topology evidence="1">Multi-pass membrane protein</topology>
    </subcellularLocation>
</comment>
<dbReference type="InParanoid" id="A0A263D112"/>
<comment type="similarity">
    <text evidence="2">Belongs to the EccD/Snm4 family.</text>
</comment>
<dbReference type="RefSeq" id="WP_094864630.1">
    <property type="nucleotide sequence ID" value="NZ_NKYE01000014.1"/>
</dbReference>
<evidence type="ECO:0000313" key="9">
    <source>
        <dbReference type="EMBL" id="OZM71327.1"/>
    </source>
</evidence>
<dbReference type="PIRSF" id="PIRSF017804">
    <property type="entry name" value="Secretion_EccD1"/>
    <property type="match status" value="1"/>
</dbReference>
<evidence type="ECO:0000256" key="6">
    <source>
        <dbReference type="ARBA" id="ARBA00023136"/>
    </source>
</evidence>
<keyword evidence="3" id="KW-1003">Cell membrane</keyword>
<keyword evidence="5 7" id="KW-1133">Transmembrane helix</keyword>
<feature type="transmembrane region" description="Helical" evidence="7">
    <location>
        <begin position="119"/>
        <end position="137"/>
    </location>
</feature>
<feature type="transmembrane region" description="Helical" evidence="7">
    <location>
        <begin position="143"/>
        <end position="164"/>
    </location>
</feature>